<organism evidence="2 3">
    <name type="scientific">Camellia sinensis var. sinensis</name>
    <name type="common">China tea</name>
    <dbReference type="NCBI Taxonomy" id="542762"/>
    <lineage>
        <taxon>Eukaryota</taxon>
        <taxon>Viridiplantae</taxon>
        <taxon>Streptophyta</taxon>
        <taxon>Embryophyta</taxon>
        <taxon>Tracheophyta</taxon>
        <taxon>Spermatophyta</taxon>
        <taxon>Magnoliopsida</taxon>
        <taxon>eudicotyledons</taxon>
        <taxon>Gunneridae</taxon>
        <taxon>Pentapetalae</taxon>
        <taxon>asterids</taxon>
        <taxon>Ericales</taxon>
        <taxon>Theaceae</taxon>
        <taxon>Camellia</taxon>
    </lineage>
</organism>
<evidence type="ECO:0000313" key="3">
    <source>
        <dbReference type="Proteomes" id="UP000306102"/>
    </source>
</evidence>
<evidence type="ECO:0000313" key="2">
    <source>
        <dbReference type="EMBL" id="THG06095.1"/>
    </source>
</evidence>
<dbReference type="Proteomes" id="UP000306102">
    <property type="component" value="Unassembled WGS sequence"/>
</dbReference>
<dbReference type="PANTHER" id="PTHR33515:SF1">
    <property type="entry name" value="RIBOSOME-BINDING FACTOR A, CHLOROPLASTIC-RELATED"/>
    <property type="match status" value="1"/>
</dbReference>
<keyword evidence="3" id="KW-1185">Reference proteome</keyword>
<dbReference type="STRING" id="542762.A0A4S4DTQ4"/>
<dbReference type="PROSITE" id="PS01319">
    <property type="entry name" value="RBFA"/>
    <property type="match status" value="1"/>
</dbReference>
<dbReference type="InterPro" id="IPR000238">
    <property type="entry name" value="RbfA"/>
</dbReference>
<reference evidence="2 3" key="1">
    <citation type="journal article" date="2018" name="Proc. Natl. Acad. Sci. U.S.A.">
        <title>Draft genome sequence of Camellia sinensis var. sinensis provides insights into the evolution of the tea genome and tea quality.</title>
        <authorList>
            <person name="Wei C."/>
            <person name="Yang H."/>
            <person name="Wang S."/>
            <person name="Zhao J."/>
            <person name="Liu C."/>
            <person name="Gao L."/>
            <person name="Xia E."/>
            <person name="Lu Y."/>
            <person name="Tai Y."/>
            <person name="She G."/>
            <person name="Sun J."/>
            <person name="Cao H."/>
            <person name="Tong W."/>
            <person name="Gao Q."/>
            <person name="Li Y."/>
            <person name="Deng W."/>
            <person name="Jiang X."/>
            <person name="Wang W."/>
            <person name="Chen Q."/>
            <person name="Zhang S."/>
            <person name="Li H."/>
            <person name="Wu J."/>
            <person name="Wang P."/>
            <person name="Li P."/>
            <person name="Shi C."/>
            <person name="Zheng F."/>
            <person name="Jian J."/>
            <person name="Huang B."/>
            <person name="Shan D."/>
            <person name="Shi M."/>
            <person name="Fang C."/>
            <person name="Yue Y."/>
            <person name="Li F."/>
            <person name="Li D."/>
            <person name="Wei S."/>
            <person name="Han B."/>
            <person name="Jiang C."/>
            <person name="Yin Y."/>
            <person name="Xia T."/>
            <person name="Zhang Z."/>
            <person name="Bennetzen J.L."/>
            <person name="Zhao S."/>
            <person name="Wan X."/>
        </authorList>
    </citation>
    <scope>NUCLEOTIDE SEQUENCE [LARGE SCALE GENOMIC DNA]</scope>
    <source>
        <strain evidence="3">cv. Shuchazao</strain>
        <tissue evidence="2">Leaf</tissue>
    </source>
</reference>
<dbReference type="InterPro" id="IPR015946">
    <property type="entry name" value="KH_dom-like_a/b"/>
</dbReference>
<protein>
    <recommendedName>
        <fullName evidence="4">Ribosome-binding factor A</fullName>
    </recommendedName>
</protein>
<dbReference type="Gene3D" id="3.30.300.20">
    <property type="match status" value="1"/>
</dbReference>
<dbReference type="AlphaFoldDB" id="A0A4S4DTQ4"/>
<dbReference type="GO" id="GO:0006364">
    <property type="term" value="P:rRNA processing"/>
    <property type="evidence" value="ECO:0007669"/>
    <property type="project" value="InterPro"/>
</dbReference>
<feature type="region of interest" description="Disordered" evidence="1">
    <location>
        <begin position="1"/>
        <end position="28"/>
    </location>
</feature>
<feature type="compositionally biased region" description="Basic and acidic residues" evidence="1">
    <location>
        <begin position="13"/>
        <end position="28"/>
    </location>
</feature>
<dbReference type="SUPFAM" id="SSF89919">
    <property type="entry name" value="Ribosome-binding factor A, RbfA"/>
    <property type="match status" value="1"/>
</dbReference>
<dbReference type="NCBIfam" id="TIGR00082">
    <property type="entry name" value="rbfA"/>
    <property type="match status" value="1"/>
</dbReference>
<evidence type="ECO:0000256" key="1">
    <source>
        <dbReference type="SAM" id="MobiDB-lite"/>
    </source>
</evidence>
<dbReference type="GO" id="GO:0043024">
    <property type="term" value="F:ribosomal small subunit binding"/>
    <property type="evidence" value="ECO:0007669"/>
    <property type="project" value="TreeGrafter"/>
</dbReference>
<gene>
    <name evidence="2" type="ORF">TEA_007272</name>
</gene>
<name>A0A4S4DTQ4_CAMSN</name>
<feature type="region of interest" description="Disordered" evidence="1">
    <location>
        <begin position="130"/>
        <end position="168"/>
    </location>
</feature>
<evidence type="ECO:0008006" key="4">
    <source>
        <dbReference type="Google" id="ProtNLM"/>
    </source>
</evidence>
<comment type="caution">
    <text evidence="2">The sequence shown here is derived from an EMBL/GenBank/DDBJ whole genome shotgun (WGS) entry which is preliminary data.</text>
</comment>
<dbReference type="Pfam" id="PF02033">
    <property type="entry name" value="RBFA"/>
    <property type="match status" value="1"/>
</dbReference>
<dbReference type="InterPro" id="IPR020053">
    <property type="entry name" value="Ribosome-bd_factorA_CS"/>
</dbReference>
<dbReference type="PANTHER" id="PTHR33515">
    <property type="entry name" value="RIBOSOME-BINDING FACTOR A, CHLOROPLASTIC-RELATED"/>
    <property type="match status" value="1"/>
</dbReference>
<feature type="compositionally biased region" description="Acidic residues" evidence="1">
    <location>
        <begin position="152"/>
        <end position="168"/>
    </location>
</feature>
<dbReference type="InterPro" id="IPR023799">
    <property type="entry name" value="RbfA_dom_sf"/>
</dbReference>
<dbReference type="EMBL" id="SDRB02010502">
    <property type="protein sequence ID" value="THG06095.1"/>
    <property type="molecule type" value="Genomic_DNA"/>
</dbReference>
<sequence>MRPKRERSVNLASEKESNQSKRSTDEDKRLFAIAIRPRQECRDFRPLVREPSQLQTREPKRVVKVYVSVFGDERGREVAISGLKSKSKYVRSELGKRMKLRLTPEIRFIEDDSIERGNRVIAILDRIKNEKKIPGSPGDDQIESSELPQEDRDWDGDDPDDEGIIYVK</sequence>
<accession>A0A4S4DTQ4</accession>
<proteinExistence type="predicted"/>